<protein>
    <submittedName>
        <fullName evidence="1">Uncharacterized protein</fullName>
    </submittedName>
</protein>
<dbReference type="GeneID" id="92834023"/>
<gene>
    <name evidence="1" type="ORF">F992_00593</name>
</gene>
<proteinExistence type="predicted"/>
<evidence type="ECO:0000313" key="2">
    <source>
        <dbReference type="Proteomes" id="UP000013190"/>
    </source>
</evidence>
<comment type="caution">
    <text evidence="1">The sequence shown here is derived from an EMBL/GenBank/DDBJ whole genome shotgun (WGS) entry which is preliminary data.</text>
</comment>
<dbReference type="RefSeq" id="WP_004659675.1">
    <property type="nucleotide sequence ID" value="NZ_BMDV01000003.1"/>
</dbReference>
<keyword evidence="2" id="KW-1185">Reference proteome</keyword>
<organism evidence="1 2">
    <name type="scientific">Acinetobacter modestus</name>
    <dbReference type="NCBI Taxonomy" id="1776740"/>
    <lineage>
        <taxon>Bacteria</taxon>
        <taxon>Pseudomonadati</taxon>
        <taxon>Pseudomonadota</taxon>
        <taxon>Gammaproteobacteria</taxon>
        <taxon>Moraxellales</taxon>
        <taxon>Moraxellaceae</taxon>
        <taxon>Acinetobacter</taxon>
    </lineage>
</organism>
<dbReference type="EMBL" id="APOJ01000016">
    <property type="protein sequence ID" value="ENU27765.1"/>
    <property type="molecule type" value="Genomic_DNA"/>
</dbReference>
<reference evidence="1 2" key="2">
    <citation type="journal article" date="2016" name="Int. J. Syst. Evol. Microbiol.">
        <title>Taxonomy of haemolytic and/or proteolytic strains of the genus Acinetobacter with the proposal of Acinetobacter courvalinii sp. nov. (genomic species 14 sensu Bouvet &amp; Jeanjean), Acinetobacter dispersus sp. nov. (genomic species 17), Acinetobacter modestus sp. nov., Acinetobacter proteolyticus sp. nov. and Acinetobacter vivianii sp. nov.</title>
        <authorList>
            <person name="Nemec A."/>
            <person name="Radolfova-Krizova L."/>
            <person name="Maixnerova M."/>
            <person name="Vrestiakova E."/>
            <person name="Jezek P."/>
            <person name="Sedo O."/>
        </authorList>
    </citation>
    <scope>NUCLEOTIDE SEQUENCE [LARGE SCALE GENOMIC DNA]</scope>
    <source>
        <strain evidence="1 2">NIPH 236</strain>
    </source>
</reference>
<sequence>MKQLDWKDEAEFFNKLKDRYVDGLEFCRIAYDLFEYVKEHDQDGYELTKRPRNIKELIEEILPISVYVRTKYRLGNYIQVCWTSRTARFDAEIKVMEESYFLEVTCAVHPKEYLVRELLNKQGYCYAADGVKKIGRDIITECISYDNSSFIEHFVDLIALRIHKKMSKNYPENTILVICCELDIGYFSKEWNILEEKVRALNIEHSFKEIFVYDSLTEKSFTMS</sequence>
<reference evidence="2" key="1">
    <citation type="submission" date="2013-02" db="EMBL/GenBank/DDBJ databases">
        <title>The Genome Sequence of Acinetobacter sp. NIPH 236.</title>
        <authorList>
            <consortium name="The Broad Institute Genome Sequencing Platform"/>
            <consortium name="The Broad Institute Genome Sequencing Center for Infectious Disease"/>
            <person name="Cerqueira G."/>
            <person name="Feldgarden M."/>
            <person name="Courvalin P."/>
            <person name="Perichon B."/>
            <person name="Grillot-Courvalin C."/>
            <person name="Clermont D."/>
            <person name="Rocha E."/>
            <person name="Yoon E.-J."/>
            <person name="Nemec A."/>
            <person name="Walker B."/>
            <person name="Young S.K."/>
            <person name="Zeng Q."/>
            <person name="Gargeya S."/>
            <person name="Fitzgerald M."/>
            <person name="Haas B."/>
            <person name="Abouelleil A."/>
            <person name="Alvarado L."/>
            <person name="Arachchi H.M."/>
            <person name="Berlin A.M."/>
            <person name="Chapman S.B."/>
            <person name="Dewar J."/>
            <person name="Goldberg J."/>
            <person name="Griggs A."/>
            <person name="Gujja S."/>
            <person name="Hansen M."/>
            <person name="Howarth C."/>
            <person name="Imamovic A."/>
            <person name="Larimer J."/>
            <person name="McCowan C."/>
            <person name="Murphy C."/>
            <person name="Neiman D."/>
            <person name="Pearson M."/>
            <person name="Priest M."/>
            <person name="Roberts A."/>
            <person name="Saif S."/>
            <person name="Shea T."/>
            <person name="Sisk P."/>
            <person name="Sykes S."/>
            <person name="Wortman J."/>
            <person name="Nusbaum C."/>
            <person name="Birren B."/>
        </authorList>
    </citation>
    <scope>NUCLEOTIDE SEQUENCE [LARGE SCALE GENOMIC DNA]</scope>
    <source>
        <strain evidence="2">NIPH 236</strain>
    </source>
</reference>
<dbReference type="Proteomes" id="UP000013190">
    <property type="component" value="Unassembled WGS sequence"/>
</dbReference>
<name>A0ABP2TZV3_9GAMM</name>
<evidence type="ECO:0000313" key="1">
    <source>
        <dbReference type="EMBL" id="ENU27765.1"/>
    </source>
</evidence>
<accession>A0ABP2TZV3</accession>